<dbReference type="NCBIfam" id="NF041024">
    <property type="entry name" value="acVLRF1_NCBI"/>
    <property type="match status" value="1"/>
</dbReference>
<organism evidence="2 3">
    <name type="scientific">Pilimelia columellifera subsp. columellifera</name>
    <dbReference type="NCBI Taxonomy" id="706583"/>
    <lineage>
        <taxon>Bacteria</taxon>
        <taxon>Bacillati</taxon>
        <taxon>Actinomycetota</taxon>
        <taxon>Actinomycetes</taxon>
        <taxon>Micromonosporales</taxon>
        <taxon>Micromonosporaceae</taxon>
        <taxon>Pilimelia</taxon>
    </lineage>
</organism>
<proteinExistence type="predicted"/>
<dbReference type="SUPFAM" id="SSF53137">
    <property type="entry name" value="Translational machinery components"/>
    <property type="match status" value="1"/>
</dbReference>
<reference evidence="2 3" key="1">
    <citation type="journal article" date="2019" name="Int. J. Syst. Evol. Microbiol.">
        <title>The Global Catalogue of Microorganisms (GCM) 10K type strain sequencing project: providing services to taxonomists for standard genome sequencing and annotation.</title>
        <authorList>
            <consortium name="The Broad Institute Genomics Platform"/>
            <consortium name="The Broad Institute Genome Sequencing Center for Infectious Disease"/>
            <person name="Wu L."/>
            <person name="Ma J."/>
        </authorList>
    </citation>
    <scope>NUCLEOTIDE SEQUENCE [LARGE SCALE GENOMIC DNA]</scope>
    <source>
        <strain evidence="2 3">JCM 3367</strain>
    </source>
</reference>
<evidence type="ECO:0000259" key="1">
    <source>
        <dbReference type="Pfam" id="PF18859"/>
    </source>
</evidence>
<dbReference type="InterPro" id="IPR042226">
    <property type="entry name" value="eFR1_2_sf"/>
</dbReference>
<sequence length="214" mass="22020">MAAGGGRWAQVAPERIERWIAGFVERHGPVQIGIVDGALSLGAADGAMAQLHPPAGAATPTDVPSFVAGALAPRRLGLVLARRGAVAVGVAQGPDLVVSKVNTSYVQGRTAAGGWSQQRFARRRANQARSAAGEAADIVARLLLPEAGALAAVVVGGDRATLETILADRRLASVAALRRGPLLESPEPRRAVLVEAVAAARAVRIRLTDPPPEP</sequence>
<keyword evidence="2" id="KW-0378">Hydrolase</keyword>
<evidence type="ECO:0000313" key="3">
    <source>
        <dbReference type="Proteomes" id="UP001499978"/>
    </source>
</evidence>
<dbReference type="InterPro" id="IPR040783">
    <property type="entry name" value="VLRF1"/>
</dbReference>
<comment type="caution">
    <text evidence="2">The sequence shown here is derived from an EMBL/GenBank/DDBJ whole genome shotgun (WGS) entry which is preliminary data.</text>
</comment>
<gene>
    <name evidence="2" type="ORF">GCM10010201_11420</name>
</gene>
<dbReference type="EMBL" id="BAAARY010000004">
    <property type="protein sequence ID" value="GAA2516512.1"/>
    <property type="molecule type" value="Genomic_DNA"/>
</dbReference>
<keyword evidence="3" id="KW-1185">Reference proteome</keyword>
<dbReference type="Gene3D" id="3.30.420.60">
    <property type="entry name" value="eRF1 domain 2"/>
    <property type="match status" value="1"/>
</dbReference>
<accession>A0ABN3NB32</accession>
<protein>
    <submittedName>
        <fullName evidence="2">AcVLRF1 family peptidyl-tRNA hydrolase</fullName>
    </submittedName>
</protein>
<evidence type="ECO:0000313" key="2">
    <source>
        <dbReference type="EMBL" id="GAA2516512.1"/>
    </source>
</evidence>
<dbReference type="Proteomes" id="UP001499978">
    <property type="component" value="Unassembled WGS sequence"/>
</dbReference>
<dbReference type="Pfam" id="PF18859">
    <property type="entry name" value="acVLRF1"/>
    <property type="match status" value="1"/>
</dbReference>
<name>A0ABN3NB32_9ACTN</name>
<dbReference type="GO" id="GO:0016787">
    <property type="term" value="F:hydrolase activity"/>
    <property type="evidence" value="ECO:0007669"/>
    <property type="project" value="UniProtKB-KW"/>
</dbReference>
<feature type="domain" description="Actinobacteria/chloroflexi VLRF1 release factor" evidence="1">
    <location>
        <begin position="74"/>
        <end position="206"/>
    </location>
</feature>